<gene>
    <name evidence="1" type="ORF">RDI58_020244</name>
</gene>
<evidence type="ECO:0000313" key="2">
    <source>
        <dbReference type="Proteomes" id="UP001371456"/>
    </source>
</evidence>
<sequence>MSMILRIYMNVNEGDLSSPIEIEEKNKTDKGNIKNTKRVKLGCNSEDPTHEKSEKRVRFSGQVQIFPSLNDPSDEKHEIEEENLLRDKRFSKLEDEIVKEDVHKYIEIHNLCEEGLKKVLNATSYPKIKGCWKEIGRAILYRPSTAVHSRAHIMFRRSESHKWAEEKYEMVQKFQKKHGNNWMVLADELEKHR</sequence>
<protein>
    <recommendedName>
        <fullName evidence="3">Myb-like domain-containing protein</fullName>
    </recommendedName>
</protein>
<dbReference type="EMBL" id="JBANQN010000008">
    <property type="protein sequence ID" value="KAK6782448.1"/>
    <property type="molecule type" value="Genomic_DNA"/>
</dbReference>
<accession>A0AAN8T600</accession>
<proteinExistence type="predicted"/>
<dbReference type="PANTHER" id="PTHR47430">
    <property type="entry name" value="GB|AAC33480.1"/>
    <property type="match status" value="1"/>
</dbReference>
<comment type="caution">
    <text evidence="1">The sequence shown here is derived from an EMBL/GenBank/DDBJ whole genome shotgun (WGS) entry which is preliminary data.</text>
</comment>
<keyword evidence="2" id="KW-1185">Reference proteome</keyword>
<dbReference type="Proteomes" id="UP001371456">
    <property type="component" value="Unassembled WGS sequence"/>
</dbReference>
<name>A0AAN8T600_SOLBU</name>
<evidence type="ECO:0000313" key="1">
    <source>
        <dbReference type="EMBL" id="KAK6782448.1"/>
    </source>
</evidence>
<evidence type="ECO:0008006" key="3">
    <source>
        <dbReference type="Google" id="ProtNLM"/>
    </source>
</evidence>
<reference evidence="1 2" key="1">
    <citation type="submission" date="2024-02" db="EMBL/GenBank/DDBJ databases">
        <title>de novo genome assembly of Solanum bulbocastanum strain 11H21.</title>
        <authorList>
            <person name="Hosaka A.J."/>
        </authorList>
    </citation>
    <scope>NUCLEOTIDE SEQUENCE [LARGE SCALE GENOMIC DNA]</scope>
    <source>
        <tissue evidence="1">Young leaves</tissue>
    </source>
</reference>
<dbReference type="PANTHER" id="PTHR47430:SF4">
    <property type="entry name" value="GB|AAC33480.1"/>
    <property type="match status" value="1"/>
</dbReference>
<organism evidence="1 2">
    <name type="scientific">Solanum bulbocastanum</name>
    <name type="common">Wild potato</name>
    <dbReference type="NCBI Taxonomy" id="147425"/>
    <lineage>
        <taxon>Eukaryota</taxon>
        <taxon>Viridiplantae</taxon>
        <taxon>Streptophyta</taxon>
        <taxon>Embryophyta</taxon>
        <taxon>Tracheophyta</taxon>
        <taxon>Spermatophyta</taxon>
        <taxon>Magnoliopsida</taxon>
        <taxon>eudicotyledons</taxon>
        <taxon>Gunneridae</taxon>
        <taxon>Pentapetalae</taxon>
        <taxon>asterids</taxon>
        <taxon>lamiids</taxon>
        <taxon>Solanales</taxon>
        <taxon>Solanaceae</taxon>
        <taxon>Solanoideae</taxon>
        <taxon>Solaneae</taxon>
        <taxon>Solanum</taxon>
    </lineage>
</organism>
<dbReference type="AlphaFoldDB" id="A0AAN8T600"/>